<dbReference type="OrthoDB" id="9780932at2"/>
<dbReference type="SUPFAM" id="SSF53474">
    <property type="entry name" value="alpha/beta-Hydrolases"/>
    <property type="match status" value="1"/>
</dbReference>
<dbReference type="InterPro" id="IPR022742">
    <property type="entry name" value="Hydrolase_4"/>
</dbReference>
<dbReference type="AlphaFoldDB" id="A0A5C6RNQ9"/>
<dbReference type="Pfam" id="PF12146">
    <property type="entry name" value="Hydrolase_4"/>
    <property type="match status" value="1"/>
</dbReference>
<reference evidence="2 3" key="1">
    <citation type="submission" date="2019-08" db="EMBL/GenBank/DDBJ databases">
        <title>Genome of Phaeodactylibacter luteus.</title>
        <authorList>
            <person name="Bowman J.P."/>
        </authorList>
    </citation>
    <scope>NUCLEOTIDE SEQUENCE [LARGE SCALE GENOMIC DNA]</scope>
    <source>
        <strain evidence="2 3">KCTC 42180</strain>
    </source>
</reference>
<dbReference type="InterPro" id="IPR000073">
    <property type="entry name" value="AB_hydrolase_1"/>
</dbReference>
<accession>A0A5C6RNQ9</accession>
<gene>
    <name evidence="2" type="ORF">FRY97_08620</name>
</gene>
<dbReference type="Proteomes" id="UP000321580">
    <property type="component" value="Unassembled WGS sequence"/>
</dbReference>
<name>A0A5C6RNQ9_9BACT</name>
<protein>
    <submittedName>
        <fullName evidence="2">Lysophospholipase</fullName>
    </submittedName>
</protein>
<dbReference type="Gene3D" id="3.40.50.1820">
    <property type="entry name" value="alpha/beta hydrolase"/>
    <property type="match status" value="1"/>
</dbReference>
<evidence type="ECO:0000313" key="3">
    <source>
        <dbReference type="Proteomes" id="UP000321580"/>
    </source>
</evidence>
<evidence type="ECO:0000313" key="2">
    <source>
        <dbReference type="EMBL" id="TXB63579.1"/>
    </source>
</evidence>
<feature type="domain" description="Serine aminopeptidase S33" evidence="1">
    <location>
        <begin position="25"/>
        <end position="259"/>
    </location>
</feature>
<dbReference type="PRINTS" id="PR00111">
    <property type="entry name" value="ABHYDROLASE"/>
</dbReference>
<dbReference type="EMBL" id="VOOR01000014">
    <property type="protein sequence ID" value="TXB63579.1"/>
    <property type="molecule type" value="Genomic_DNA"/>
</dbReference>
<dbReference type="InterPro" id="IPR051044">
    <property type="entry name" value="MAG_DAG_Lipase"/>
</dbReference>
<keyword evidence="3" id="KW-1185">Reference proteome</keyword>
<proteinExistence type="predicted"/>
<organism evidence="2 3">
    <name type="scientific">Phaeodactylibacter luteus</name>
    <dbReference type="NCBI Taxonomy" id="1564516"/>
    <lineage>
        <taxon>Bacteria</taxon>
        <taxon>Pseudomonadati</taxon>
        <taxon>Bacteroidota</taxon>
        <taxon>Saprospiria</taxon>
        <taxon>Saprospirales</taxon>
        <taxon>Haliscomenobacteraceae</taxon>
        <taxon>Phaeodactylibacter</taxon>
    </lineage>
</organism>
<dbReference type="PANTHER" id="PTHR11614">
    <property type="entry name" value="PHOSPHOLIPASE-RELATED"/>
    <property type="match status" value="1"/>
</dbReference>
<comment type="caution">
    <text evidence="2">The sequence shown here is derived from an EMBL/GenBank/DDBJ whole genome shotgun (WGS) entry which is preliminary data.</text>
</comment>
<sequence>MNTKHFQWLTPDQIEIKGISWAAEAPRAVIALAHGLGEHAGRYGHLAAWFNKRGISVVAYDRRGHGASGGKRGHSPDVGLLMDEIAQLLTEVAARYPGLPIFLYGHSQGGGLVLSYALRRKPEVAGIIATSPWIRLAFQPPALLLALGRLMRRVYPGFSQPNGLDASDLSHDKAVVDAYRADPLVHDRVTAGVAIGMMEEGEWLLQQRGGFPAPLLLLHGADDRITSPKATEQLASQLKGDTQFKAFPGLYHEMHNEPQQEELFGHILQWMEARLPA</sequence>
<evidence type="ECO:0000259" key="1">
    <source>
        <dbReference type="Pfam" id="PF12146"/>
    </source>
</evidence>
<dbReference type="RefSeq" id="WP_147167049.1">
    <property type="nucleotide sequence ID" value="NZ_VOOR01000014.1"/>
</dbReference>
<dbReference type="InterPro" id="IPR029058">
    <property type="entry name" value="AB_hydrolase_fold"/>
</dbReference>